<name>A0A8J0UXK3_XENLA</name>
<dbReference type="Pfam" id="PF10513">
    <property type="entry name" value="EPL1"/>
    <property type="match status" value="1"/>
</dbReference>
<feature type="domain" description="PHD-type" evidence="18">
    <location>
        <begin position="268"/>
        <end position="389"/>
    </location>
</feature>
<sequence>MRRKGRWHRVPAPRSSTSPCSIKHSPTRETLTYAQAQRMVEIEIEGRLHRISIFDPLEIVSEDDLTAQEISECNSNKENSEQPPQICLRSKRHKANTGKKKSEVLPTVHGHTTTSVLPEPKVRVIECSPPSAPNRSPSYYQFLDKSAEELDKEVEYDMDEEDYAWLEMINEKRKSDGCSAVSQDIFEFLMDRFEKESYCENQKQGDQQSLIDEDAVCCICMDGECQNSNVILFCDMCNLAVHQECYGVPYIPEGQWLCRHCLQSRNIPIDCVLCPNKGGAFKKTDDDRWGHVVCALWIPEVGFANTVFIEPIDGVRNIPPARWKLTCYLCKQKGVGACIQCHKANCYTAFHVTCAQKAGLYMKMEPVKELTGTITTFSVKKTAYCAAHMPQGCVRRPLNIYEEPESKNGICRKGSEKNIRSTSKARRKAKKAKKALNETCNVLPTVTVPDIPPQRVNKIVNQVSIPRKKQFIERVHSYWMLKRLSRNGIPLLRRLQSSLQSQRNIQESEDDEEVQALKKKLKYLQRLRHDLERARLLIELIRKREKLKREQVKVEQVAMELKLTPLTVLLRSLLEQLQEKDPARIFAHPVNLSEVPDYLDHIKHPMDFSTMKKRLEDQSYRNLNGFEEDFNLIIENCMKYNAKDTIFYRAAVRLRDHGGVLLRQARREANVIGFDEETGMHLPEQPKIEPPPQFSWEDVDKLLNPNNRAHMALEEQLKELLEKLDLTFAMKSSGSRSKRLKLLKKEIANVRQMLSQQHVQPPQIESGIGSFEEDGSILNDGEEDVLPRLETLLQPRKRSRSTCGDSEVDRESPVKRLDTGLSNGYGEANKEKECTISPGRKLEPRRRCASESSISSNNSILCNPSFGLPKCGKGKPALIRRHTIEDRSELISCIENGNYARAARIAAEVGQTNMWVAASTAAFLEPLKVIWAKCSGYPSYPALIIDPKMPRVGCHHNGVAIPVPPMDVLKTGDQMQTRAEEKLFLVLFFDNKRSWQWLPKSKMVPLGVDETIDKLKMMEGRNSSIRKAVRVAYDRAINHLSRVQGESVSDFSDID</sequence>
<dbReference type="SUPFAM" id="SSF47370">
    <property type="entry name" value="Bromodomain"/>
    <property type="match status" value="1"/>
</dbReference>
<feature type="domain" description="PWWP" evidence="17">
    <location>
        <begin position="926"/>
        <end position="1009"/>
    </location>
</feature>
<dbReference type="GO" id="GO:0008270">
    <property type="term" value="F:zinc ion binding"/>
    <property type="evidence" value="ECO:0007669"/>
    <property type="project" value="UniProtKB-KW"/>
</dbReference>
<dbReference type="GO" id="GO:0006357">
    <property type="term" value="P:regulation of transcription by RNA polymerase II"/>
    <property type="evidence" value="ECO:0007669"/>
    <property type="project" value="TreeGrafter"/>
</dbReference>
<dbReference type="RefSeq" id="XP_018111295.1">
    <property type="nucleotide sequence ID" value="XM_018255806.2"/>
</dbReference>
<dbReference type="Pfam" id="PF00439">
    <property type="entry name" value="Bromodomain"/>
    <property type="match status" value="1"/>
</dbReference>
<evidence type="ECO:0000259" key="15">
    <source>
        <dbReference type="PROSITE" id="PS50014"/>
    </source>
</evidence>
<evidence type="ECO:0000256" key="7">
    <source>
        <dbReference type="ARBA" id="ARBA00022853"/>
    </source>
</evidence>
<accession>A0A8J0UXK3</accession>
<dbReference type="InterPro" id="IPR042009">
    <property type="entry name" value="BRPF2_PHD"/>
</dbReference>
<dbReference type="FunFam" id="2.30.30.140:FF:000008">
    <property type="entry name" value="Bromodomain containing 1, isoform CRA_b"/>
    <property type="match status" value="1"/>
</dbReference>
<evidence type="ECO:0000313" key="19">
    <source>
        <dbReference type="Proteomes" id="UP000186698"/>
    </source>
</evidence>
<dbReference type="FunFam" id="1.20.920.10:FF:000007">
    <property type="entry name" value="Bromodomain-containing protein 1"/>
    <property type="match status" value="1"/>
</dbReference>
<evidence type="ECO:0000256" key="8">
    <source>
        <dbReference type="ARBA" id="ARBA00022990"/>
    </source>
</evidence>
<dbReference type="PROSITE" id="PS50014">
    <property type="entry name" value="BROMODOMAIN_2"/>
    <property type="match status" value="1"/>
</dbReference>
<dbReference type="InterPro" id="IPR000313">
    <property type="entry name" value="PWWP_dom"/>
</dbReference>
<evidence type="ECO:0000256" key="10">
    <source>
        <dbReference type="ARBA" id="ARBA00023242"/>
    </source>
</evidence>
<evidence type="ECO:0000313" key="21">
    <source>
        <dbReference type="Xenbase" id="XB-GENE-17345264"/>
    </source>
</evidence>
<dbReference type="SUPFAM" id="SSF63748">
    <property type="entry name" value="Tudor/PWWP/MBT"/>
    <property type="match status" value="1"/>
</dbReference>
<feature type="region of interest" description="Disordered" evidence="14">
    <location>
        <begin position="1"/>
        <end position="26"/>
    </location>
</feature>
<dbReference type="InterPro" id="IPR018359">
    <property type="entry name" value="Bromodomain_CS"/>
</dbReference>
<dbReference type="SMART" id="SM00249">
    <property type="entry name" value="PHD"/>
    <property type="match status" value="2"/>
</dbReference>
<dbReference type="OrthoDB" id="20839at2759"/>
<evidence type="ECO:0000256" key="4">
    <source>
        <dbReference type="ARBA" id="ARBA00022737"/>
    </source>
</evidence>
<feature type="compositionally biased region" description="Acidic residues" evidence="14">
    <location>
        <begin position="771"/>
        <end position="780"/>
    </location>
</feature>
<keyword evidence="6" id="KW-0862">Zinc</keyword>
<dbReference type="InterPro" id="IPR050701">
    <property type="entry name" value="Histone_Mod_Regulator"/>
</dbReference>
<dbReference type="CDD" id="cd05512">
    <property type="entry name" value="Bromo_brd1_like"/>
    <property type="match status" value="1"/>
</dbReference>
<evidence type="ECO:0000259" key="17">
    <source>
        <dbReference type="PROSITE" id="PS50812"/>
    </source>
</evidence>
<protein>
    <submittedName>
        <fullName evidence="20">Bromodomain-containing protein 1 isoform X2</fullName>
    </submittedName>
</protein>
<keyword evidence="3" id="KW-0479">Metal-binding</keyword>
<keyword evidence="9 11" id="KW-0103">Bromodomain</keyword>
<feature type="compositionally biased region" description="Basic and acidic residues" evidence="14">
    <location>
        <begin position="807"/>
        <end position="818"/>
    </location>
</feature>
<dbReference type="InterPro" id="IPR019787">
    <property type="entry name" value="Znf_PHD-finger"/>
</dbReference>
<dbReference type="PROSITE" id="PS00633">
    <property type="entry name" value="BROMODOMAIN_1"/>
    <property type="match status" value="1"/>
</dbReference>
<keyword evidence="7" id="KW-0156">Chromatin regulator</keyword>
<proteinExistence type="predicted"/>
<dbReference type="Gene3D" id="2.30.30.140">
    <property type="match status" value="1"/>
</dbReference>
<dbReference type="Proteomes" id="UP000186698">
    <property type="component" value="Chromosome 3S"/>
</dbReference>
<keyword evidence="5 12" id="KW-0863">Zinc-finger</keyword>
<dbReference type="Gene3D" id="3.30.40.10">
    <property type="entry name" value="Zinc/RING finger domain, C3HC4 (zinc finger)"/>
    <property type="match status" value="2"/>
</dbReference>
<dbReference type="InterPro" id="IPR036427">
    <property type="entry name" value="Bromodomain-like_sf"/>
</dbReference>
<dbReference type="InterPro" id="IPR034732">
    <property type="entry name" value="EPHD"/>
</dbReference>
<evidence type="ECO:0000259" key="16">
    <source>
        <dbReference type="PROSITE" id="PS50016"/>
    </source>
</evidence>
<evidence type="ECO:0000313" key="20">
    <source>
        <dbReference type="RefSeq" id="XP_018111295.1"/>
    </source>
</evidence>
<dbReference type="PROSITE" id="PS51805">
    <property type="entry name" value="EPHD"/>
    <property type="match status" value="1"/>
</dbReference>
<dbReference type="Gene3D" id="1.20.920.10">
    <property type="entry name" value="Bromodomain-like"/>
    <property type="match status" value="1"/>
</dbReference>
<dbReference type="AlphaFoldDB" id="A0A8J0UXK3"/>
<feature type="coiled-coil region" evidence="13">
    <location>
        <begin position="514"/>
        <end position="557"/>
    </location>
</feature>
<dbReference type="SMART" id="SM00293">
    <property type="entry name" value="PWWP"/>
    <property type="match status" value="1"/>
</dbReference>
<evidence type="ECO:0000259" key="18">
    <source>
        <dbReference type="PROSITE" id="PS51805"/>
    </source>
</evidence>
<dbReference type="CDD" id="cd15677">
    <property type="entry name" value="PHD_BRPF2"/>
    <property type="match status" value="1"/>
</dbReference>
<feature type="region of interest" description="Disordered" evidence="14">
    <location>
        <begin position="754"/>
        <end position="780"/>
    </location>
</feature>
<evidence type="ECO:0000256" key="2">
    <source>
        <dbReference type="ARBA" id="ARBA00022553"/>
    </source>
</evidence>
<reference evidence="20" key="2">
    <citation type="submission" date="2025-08" db="UniProtKB">
        <authorList>
            <consortium name="RefSeq"/>
        </authorList>
    </citation>
    <scope>IDENTIFICATION</scope>
    <source>
        <strain evidence="20">J_2021</strain>
        <tissue evidence="20">Erythrocytes</tissue>
    </source>
</reference>
<gene>
    <name evidence="20 21" type="primary">brd1.S</name>
</gene>
<evidence type="ECO:0000256" key="1">
    <source>
        <dbReference type="ARBA" id="ARBA00004123"/>
    </source>
</evidence>
<dbReference type="FunFam" id="3.30.40.10:FF:000007">
    <property type="entry name" value="Bromodomain containing 1, isoform CRA_b"/>
    <property type="match status" value="1"/>
</dbReference>
<dbReference type="SMART" id="SM00297">
    <property type="entry name" value="BROMO"/>
    <property type="match status" value="1"/>
</dbReference>
<keyword evidence="2" id="KW-0597">Phosphoprotein</keyword>
<feature type="domain" description="Bromo" evidence="15">
    <location>
        <begin position="578"/>
        <end position="648"/>
    </location>
</feature>
<dbReference type="PRINTS" id="PR00503">
    <property type="entry name" value="BROMODOMAIN"/>
</dbReference>
<dbReference type="Pfam" id="PF13832">
    <property type="entry name" value="zf-HC5HC2H_2"/>
    <property type="match status" value="1"/>
</dbReference>
<dbReference type="InterPro" id="IPR001487">
    <property type="entry name" value="Bromodomain"/>
</dbReference>
<dbReference type="PROSITE" id="PS50812">
    <property type="entry name" value="PWWP"/>
    <property type="match status" value="1"/>
</dbReference>
<feature type="region of interest" description="Disordered" evidence="14">
    <location>
        <begin position="796"/>
        <end position="832"/>
    </location>
</feature>
<feature type="domain" description="PHD-type" evidence="16">
    <location>
        <begin position="214"/>
        <end position="264"/>
    </location>
</feature>
<dbReference type="InterPro" id="IPR019542">
    <property type="entry name" value="Enhancer_polycomb-like_N"/>
</dbReference>
<keyword evidence="8" id="KW-0007">Acetylation</keyword>
<dbReference type="GO" id="GO:0006325">
    <property type="term" value="P:chromatin organization"/>
    <property type="evidence" value="ECO:0007669"/>
    <property type="project" value="UniProtKB-KW"/>
</dbReference>
<evidence type="ECO:0000256" key="6">
    <source>
        <dbReference type="ARBA" id="ARBA00022833"/>
    </source>
</evidence>
<feature type="compositionally biased region" description="Basic residues" evidence="14">
    <location>
        <begin position="89"/>
        <end position="99"/>
    </location>
</feature>
<keyword evidence="4" id="KW-0677">Repeat</keyword>
<evidence type="ECO:0000256" key="13">
    <source>
        <dbReference type="SAM" id="Coils"/>
    </source>
</evidence>
<dbReference type="Pfam" id="PF13831">
    <property type="entry name" value="PHD_2"/>
    <property type="match status" value="1"/>
</dbReference>
<dbReference type="FunFam" id="3.30.40.10:FF:000008">
    <property type="entry name" value="Bromodomain containing 1, isoform CRA_a"/>
    <property type="match status" value="1"/>
</dbReference>
<dbReference type="PANTHER" id="PTHR13793:SF17">
    <property type="entry name" value="BROMODOMAIN-CONTAINING PROTEIN 1"/>
    <property type="match status" value="1"/>
</dbReference>
<dbReference type="GO" id="GO:0005634">
    <property type="term" value="C:nucleus"/>
    <property type="evidence" value="ECO:0007669"/>
    <property type="project" value="UniProtKB-SubCell"/>
</dbReference>
<keyword evidence="13" id="KW-0175">Coiled coil</keyword>
<dbReference type="SUPFAM" id="SSF57903">
    <property type="entry name" value="FYVE/PHD zinc finger"/>
    <property type="match status" value="1"/>
</dbReference>
<dbReference type="Pfam" id="PF00855">
    <property type="entry name" value="PWWP"/>
    <property type="match status" value="1"/>
</dbReference>
<feature type="region of interest" description="Disordered" evidence="14">
    <location>
        <begin position="73"/>
        <end position="103"/>
    </location>
</feature>
<feature type="compositionally biased region" description="Polar residues" evidence="14">
    <location>
        <begin position="73"/>
        <end position="83"/>
    </location>
</feature>
<dbReference type="AGR" id="Xenbase:XB-GENE-17345264"/>
<feature type="compositionally biased region" description="Basic residues" evidence="14">
    <location>
        <begin position="1"/>
        <end position="11"/>
    </location>
</feature>
<dbReference type="InterPro" id="IPR011011">
    <property type="entry name" value="Znf_FYVE_PHD"/>
</dbReference>
<organism evidence="19 20">
    <name type="scientific">Xenopus laevis</name>
    <name type="common">African clawed frog</name>
    <dbReference type="NCBI Taxonomy" id="8355"/>
    <lineage>
        <taxon>Eukaryota</taxon>
        <taxon>Metazoa</taxon>
        <taxon>Chordata</taxon>
        <taxon>Craniata</taxon>
        <taxon>Vertebrata</taxon>
        <taxon>Euteleostomi</taxon>
        <taxon>Amphibia</taxon>
        <taxon>Batrachia</taxon>
        <taxon>Anura</taxon>
        <taxon>Pipoidea</taxon>
        <taxon>Pipidae</taxon>
        <taxon>Xenopodinae</taxon>
        <taxon>Xenopus</taxon>
        <taxon>Xenopus</taxon>
    </lineage>
</organism>
<dbReference type="PROSITE" id="PS50016">
    <property type="entry name" value="ZF_PHD_2"/>
    <property type="match status" value="1"/>
</dbReference>
<evidence type="ECO:0000256" key="14">
    <source>
        <dbReference type="SAM" id="MobiDB-lite"/>
    </source>
</evidence>
<dbReference type="InterPro" id="IPR013083">
    <property type="entry name" value="Znf_RING/FYVE/PHD"/>
</dbReference>
<keyword evidence="19" id="KW-1185">Reference proteome</keyword>
<keyword evidence="10" id="KW-0539">Nucleus</keyword>
<evidence type="ECO:0000256" key="5">
    <source>
        <dbReference type="ARBA" id="ARBA00022771"/>
    </source>
</evidence>
<evidence type="ECO:0000256" key="9">
    <source>
        <dbReference type="ARBA" id="ARBA00023117"/>
    </source>
</evidence>
<evidence type="ECO:0000256" key="11">
    <source>
        <dbReference type="PROSITE-ProRule" id="PRU00035"/>
    </source>
</evidence>
<dbReference type="CTD" id="108713087"/>
<dbReference type="GeneID" id="108713087"/>
<dbReference type="Xenbase" id="XB-GENE-17345264">
    <property type="gene designation" value="brd1.S"/>
</dbReference>
<comment type="subcellular location">
    <subcellularLocation>
        <location evidence="1">Nucleus</location>
    </subcellularLocation>
</comment>
<dbReference type="CDD" id="cd20157">
    <property type="entry name" value="PWWP_BRPF2"/>
    <property type="match status" value="1"/>
</dbReference>
<evidence type="ECO:0000256" key="3">
    <source>
        <dbReference type="ARBA" id="ARBA00022723"/>
    </source>
</evidence>
<dbReference type="PANTHER" id="PTHR13793">
    <property type="entry name" value="PHD FINGER PROTEINS"/>
    <property type="match status" value="1"/>
</dbReference>
<evidence type="ECO:0000256" key="12">
    <source>
        <dbReference type="PROSITE-ProRule" id="PRU00146"/>
    </source>
</evidence>
<dbReference type="InterPro" id="IPR001965">
    <property type="entry name" value="Znf_PHD"/>
</dbReference>
<reference evidence="19" key="1">
    <citation type="submission" date="2024-06" db="UniProtKB">
        <authorList>
            <consortium name="RefSeq"/>
        </authorList>
    </citation>
    <scope>NUCLEOTIDE SEQUENCE [LARGE SCALE GENOMIC DNA]</scope>
    <source>
        <strain evidence="19">J_2021</strain>
    </source>
</reference>